<evidence type="ECO:0000313" key="1">
    <source>
        <dbReference type="EMBL" id="GFH31305.1"/>
    </source>
</evidence>
<proteinExistence type="predicted"/>
<sequence length="23" mass="2291">MEEMEAVLAQLGITAAEAAAAEA</sequence>
<feature type="non-terminal residue" evidence="1">
    <location>
        <position position="23"/>
    </location>
</feature>
<protein>
    <submittedName>
        <fullName evidence="1">Uncharacterized protein</fullName>
    </submittedName>
</protein>
<dbReference type="Proteomes" id="UP000485058">
    <property type="component" value="Unassembled WGS sequence"/>
</dbReference>
<comment type="caution">
    <text evidence="1">The sequence shown here is derived from an EMBL/GenBank/DDBJ whole genome shotgun (WGS) entry which is preliminary data.</text>
</comment>
<reference evidence="1 2" key="1">
    <citation type="submission" date="2020-02" db="EMBL/GenBank/DDBJ databases">
        <title>Draft genome sequence of Haematococcus lacustris strain NIES-144.</title>
        <authorList>
            <person name="Morimoto D."/>
            <person name="Nakagawa S."/>
            <person name="Yoshida T."/>
            <person name="Sawayama S."/>
        </authorList>
    </citation>
    <scope>NUCLEOTIDE SEQUENCE [LARGE SCALE GENOMIC DNA]</scope>
    <source>
        <strain evidence="1 2">NIES-144</strain>
    </source>
</reference>
<dbReference type="EMBL" id="BLLF01005521">
    <property type="protein sequence ID" value="GFH31305.1"/>
    <property type="molecule type" value="Genomic_DNA"/>
</dbReference>
<name>A0A6A0AF78_HAELA</name>
<accession>A0A6A0AF78</accession>
<keyword evidence="2" id="KW-1185">Reference proteome</keyword>
<evidence type="ECO:0000313" key="2">
    <source>
        <dbReference type="Proteomes" id="UP000485058"/>
    </source>
</evidence>
<gene>
    <name evidence="1" type="ORF">HaLaN_30321</name>
</gene>
<dbReference type="AlphaFoldDB" id="A0A6A0AF78"/>
<organism evidence="1 2">
    <name type="scientific">Haematococcus lacustris</name>
    <name type="common">Green alga</name>
    <name type="synonym">Haematococcus pluvialis</name>
    <dbReference type="NCBI Taxonomy" id="44745"/>
    <lineage>
        <taxon>Eukaryota</taxon>
        <taxon>Viridiplantae</taxon>
        <taxon>Chlorophyta</taxon>
        <taxon>core chlorophytes</taxon>
        <taxon>Chlorophyceae</taxon>
        <taxon>CS clade</taxon>
        <taxon>Chlamydomonadales</taxon>
        <taxon>Haematococcaceae</taxon>
        <taxon>Haematococcus</taxon>
    </lineage>
</organism>